<dbReference type="NCBIfam" id="NF001784">
    <property type="entry name" value="PRK00517.2-1"/>
    <property type="match status" value="1"/>
</dbReference>
<keyword evidence="5 6" id="KW-0949">S-adenosyl-L-methionine</keyword>
<dbReference type="PANTHER" id="PTHR43648:SF1">
    <property type="entry name" value="ELECTRON TRANSFER FLAVOPROTEIN BETA SUBUNIT LYSINE METHYLTRANSFERASE"/>
    <property type="match status" value="1"/>
</dbReference>
<dbReference type="InterPro" id="IPR004498">
    <property type="entry name" value="Ribosomal_PrmA_MeTrfase"/>
</dbReference>
<feature type="binding site" evidence="6">
    <location>
        <position position="160"/>
    </location>
    <ligand>
        <name>S-adenosyl-L-methionine</name>
        <dbReference type="ChEBI" id="CHEBI:59789"/>
    </ligand>
</feature>
<evidence type="ECO:0000256" key="1">
    <source>
        <dbReference type="ARBA" id="ARBA00009741"/>
    </source>
</evidence>
<dbReference type="GO" id="GO:0032259">
    <property type="term" value="P:methylation"/>
    <property type="evidence" value="ECO:0007669"/>
    <property type="project" value="UniProtKB-KW"/>
</dbReference>
<gene>
    <name evidence="6" type="primary">prmA</name>
    <name evidence="7" type="ORF">ABB55_03605</name>
</gene>
<dbReference type="STRING" id="665126.ABB55_03605"/>
<dbReference type="AlphaFoldDB" id="A0A0P6W070"/>
<proteinExistence type="inferred from homology"/>
<evidence type="ECO:0000313" key="8">
    <source>
        <dbReference type="Proteomes" id="UP000048984"/>
    </source>
</evidence>
<dbReference type="GO" id="GO:0008276">
    <property type="term" value="F:protein methyltransferase activity"/>
    <property type="evidence" value="ECO:0007669"/>
    <property type="project" value="UniProtKB-UniRule"/>
</dbReference>
<comment type="similarity">
    <text evidence="1 6">Belongs to the methyltransferase superfamily. PrmA family.</text>
</comment>
<protein>
    <recommendedName>
        <fullName evidence="6">Ribosomal protein L11 methyltransferase</fullName>
        <shortName evidence="6">L11 Mtase</shortName>
        <ecNumber evidence="6">2.1.1.-</ecNumber>
    </recommendedName>
</protein>
<keyword evidence="8" id="KW-1185">Reference proteome</keyword>
<keyword evidence="4 6" id="KW-0808">Transferase</keyword>
<comment type="function">
    <text evidence="6">Methylates ribosomal protein L11.</text>
</comment>
<evidence type="ECO:0000313" key="7">
    <source>
        <dbReference type="EMBL" id="KPL51424.1"/>
    </source>
</evidence>
<comment type="caution">
    <text evidence="7">The sequence shown here is derived from an EMBL/GenBank/DDBJ whole genome shotgun (WGS) entry which is preliminary data.</text>
</comment>
<keyword evidence="3 6" id="KW-0489">Methyltransferase</keyword>
<dbReference type="HAMAP" id="MF_00735">
    <property type="entry name" value="Methyltr_PrmA"/>
    <property type="match status" value="1"/>
</dbReference>
<name>A0A0P6W070_9HYPH</name>
<dbReference type="Proteomes" id="UP000048984">
    <property type="component" value="Unassembled WGS sequence"/>
</dbReference>
<dbReference type="RefSeq" id="WP_054357586.1">
    <property type="nucleotide sequence ID" value="NZ_JAPCYQ010000001.1"/>
</dbReference>
<dbReference type="SUPFAM" id="SSF53335">
    <property type="entry name" value="S-adenosyl-L-methionine-dependent methyltransferases"/>
    <property type="match status" value="1"/>
</dbReference>
<dbReference type="EMBL" id="LJYW01000001">
    <property type="protein sequence ID" value="KPL51424.1"/>
    <property type="molecule type" value="Genomic_DNA"/>
</dbReference>
<dbReference type="EC" id="2.1.1.-" evidence="6"/>
<dbReference type="Gene3D" id="3.40.50.150">
    <property type="entry name" value="Vaccinia Virus protein VP39"/>
    <property type="match status" value="1"/>
</dbReference>
<keyword evidence="2 6" id="KW-0963">Cytoplasm</keyword>
<feature type="binding site" evidence="6">
    <location>
        <position position="182"/>
    </location>
    <ligand>
        <name>S-adenosyl-L-methionine</name>
        <dbReference type="ChEBI" id="CHEBI:59789"/>
    </ligand>
</feature>
<dbReference type="InterPro" id="IPR050078">
    <property type="entry name" value="Ribosomal_L11_MeTrfase_PrmA"/>
</dbReference>
<comment type="subcellular location">
    <subcellularLocation>
        <location evidence="6">Cytoplasm</location>
    </subcellularLocation>
</comment>
<evidence type="ECO:0000256" key="6">
    <source>
        <dbReference type="HAMAP-Rule" id="MF_00735"/>
    </source>
</evidence>
<evidence type="ECO:0000256" key="3">
    <source>
        <dbReference type="ARBA" id="ARBA00022603"/>
    </source>
</evidence>
<accession>A0A0P6W070</accession>
<dbReference type="InterPro" id="IPR029063">
    <property type="entry name" value="SAM-dependent_MTases_sf"/>
</dbReference>
<reference evidence="7 8" key="2">
    <citation type="submission" date="2015-10" db="EMBL/GenBank/DDBJ databases">
        <title>Draft Genome Sequence of Prosthecomicrobium hirschii ATCC 27832.</title>
        <authorList>
            <person name="Daniel J."/>
            <person name="Givan S.A."/>
            <person name="Brun Y.V."/>
            <person name="Brown P.J."/>
        </authorList>
    </citation>
    <scope>NUCLEOTIDE SEQUENCE [LARGE SCALE GENOMIC DNA]</scope>
    <source>
        <strain evidence="7 8">16</strain>
    </source>
</reference>
<sequence>MPTVQVRLTAGFEEARRIADLLEDAFELEGFPVTLEETPAYSNVWTVFALVLDSEPGEAIERVIDVLGADAFGLEPQATVLDEGTNWIALSEEIRHPVQAGRFFVHGSHDRIRRPPTGQSIEIDAELAFGTGHHATTWACLAALDRLFKKDRYARPLDLGTGTGLLAIAIARVLRVKVLATDIDPVAVTIARGNVRLNGVGGLVECLVADGMRARRLMEQAPYDLVVANILARPLMRLAAPVARTLAPRATVVLSGLRTSDAPKVLAAWRMQGLHLDDAIERDDWMALILRNSRA</sequence>
<dbReference type="PANTHER" id="PTHR43648">
    <property type="entry name" value="ELECTRON TRANSFER FLAVOPROTEIN BETA SUBUNIT LYSINE METHYLTRANSFERASE"/>
    <property type="match status" value="1"/>
</dbReference>
<dbReference type="Pfam" id="PF06325">
    <property type="entry name" value="PrmA"/>
    <property type="match status" value="1"/>
</dbReference>
<evidence type="ECO:0000256" key="2">
    <source>
        <dbReference type="ARBA" id="ARBA00022490"/>
    </source>
</evidence>
<comment type="catalytic activity">
    <reaction evidence="6">
        <text>L-lysyl-[protein] + 3 S-adenosyl-L-methionine = N(6),N(6),N(6)-trimethyl-L-lysyl-[protein] + 3 S-adenosyl-L-homocysteine + 3 H(+)</text>
        <dbReference type="Rhea" id="RHEA:54192"/>
        <dbReference type="Rhea" id="RHEA-COMP:9752"/>
        <dbReference type="Rhea" id="RHEA-COMP:13826"/>
        <dbReference type="ChEBI" id="CHEBI:15378"/>
        <dbReference type="ChEBI" id="CHEBI:29969"/>
        <dbReference type="ChEBI" id="CHEBI:57856"/>
        <dbReference type="ChEBI" id="CHEBI:59789"/>
        <dbReference type="ChEBI" id="CHEBI:61961"/>
    </reaction>
</comment>
<dbReference type="CDD" id="cd02440">
    <property type="entry name" value="AdoMet_MTases"/>
    <property type="match status" value="1"/>
</dbReference>
<reference evidence="7 8" key="1">
    <citation type="submission" date="2015-09" db="EMBL/GenBank/DDBJ databases">
        <authorList>
            <person name="Jackson K.R."/>
            <person name="Lunt B.L."/>
            <person name="Fisher J.N.B."/>
            <person name="Gardner A.V."/>
            <person name="Bailey M.E."/>
            <person name="Deus L.M."/>
            <person name="Earl A.S."/>
            <person name="Gibby P.D."/>
            <person name="Hartmann K.A."/>
            <person name="Liu J.E."/>
            <person name="Manci A.M."/>
            <person name="Nielsen D.A."/>
            <person name="Solomon M.B."/>
            <person name="Breakwell D.P."/>
            <person name="Burnett S.H."/>
            <person name="Grose J.H."/>
        </authorList>
    </citation>
    <scope>NUCLEOTIDE SEQUENCE [LARGE SCALE GENOMIC DNA]</scope>
    <source>
        <strain evidence="7 8">16</strain>
    </source>
</reference>
<evidence type="ECO:0000256" key="4">
    <source>
        <dbReference type="ARBA" id="ARBA00022679"/>
    </source>
</evidence>
<feature type="binding site" evidence="6">
    <location>
        <position position="229"/>
    </location>
    <ligand>
        <name>S-adenosyl-L-methionine</name>
        <dbReference type="ChEBI" id="CHEBI:59789"/>
    </ligand>
</feature>
<feature type="binding site" evidence="6">
    <location>
        <position position="137"/>
    </location>
    <ligand>
        <name>S-adenosyl-L-methionine</name>
        <dbReference type="ChEBI" id="CHEBI:59789"/>
    </ligand>
</feature>
<evidence type="ECO:0000256" key="5">
    <source>
        <dbReference type="ARBA" id="ARBA00022691"/>
    </source>
</evidence>
<organism evidence="7 8">
    <name type="scientific">Prosthecodimorpha hirschii</name>
    <dbReference type="NCBI Taxonomy" id="665126"/>
    <lineage>
        <taxon>Bacteria</taxon>
        <taxon>Pseudomonadati</taxon>
        <taxon>Pseudomonadota</taxon>
        <taxon>Alphaproteobacteria</taxon>
        <taxon>Hyphomicrobiales</taxon>
        <taxon>Ancalomicrobiaceae</taxon>
        <taxon>Prosthecodimorpha</taxon>
    </lineage>
</organism>
<dbReference type="GO" id="GO:0005737">
    <property type="term" value="C:cytoplasm"/>
    <property type="evidence" value="ECO:0007669"/>
    <property type="project" value="UniProtKB-SubCell"/>
</dbReference>